<feature type="region of interest" description="Disordered" evidence="1">
    <location>
        <begin position="299"/>
        <end position="341"/>
    </location>
</feature>
<evidence type="ECO:0000313" key="5">
    <source>
        <dbReference type="Proteomes" id="UP001152797"/>
    </source>
</evidence>
<dbReference type="GO" id="GO:0003676">
    <property type="term" value="F:nucleic acid binding"/>
    <property type="evidence" value="ECO:0007669"/>
    <property type="project" value="InterPro"/>
</dbReference>
<dbReference type="InterPro" id="IPR012340">
    <property type="entry name" value="NA-bd_OB-fold"/>
</dbReference>
<dbReference type="EMBL" id="CAMXCT010002566">
    <property type="protein sequence ID" value="CAI3998997.1"/>
    <property type="molecule type" value="Genomic_DNA"/>
</dbReference>
<dbReference type="AlphaFoldDB" id="A0A9P1CXR6"/>
<evidence type="ECO:0000313" key="4">
    <source>
        <dbReference type="EMBL" id="CAL4786309.1"/>
    </source>
</evidence>
<protein>
    <submittedName>
        <fullName evidence="4">Cold shock domain-containing protein</fullName>
    </submittedName>
</protein>
<dbReference type="OrthoDB" id="440596at2759"/>
<comment type="caution">
    <text evidence="3">The sequence shown here is derived from an EMBL/GenBank/DDBJ whole genome shotgun (WGS) entry which is preliminary data.</text>
</comment>
<dbReference type="PROSITE" id="PS51857">
    <property type="entry name" value="CSD_2"/>
    <property type="match status" value="1"/>
</dbReference>
<evidence type="ECO:0000256" key="1">
    <source>
        <dbReference type="SAM" id="MobiDB-lite"/>
    </source>
</evidence>
<dbReference type="Proteomes" id="UP001152797">
    <property type="component" value="Unassembled WGS sequence"/>
</dbReference>
<feature type="domain" description="CSD" evidence="2">
    <location>
        <begin position="347"/>
        <end position="413"/>
    </location>
</feature>
<evidence type="ECO:0000313" key="3">
    <source>
        <dbReference type="EMBL" id="CAI3998997.1"/>
    </source>
</evidence>
<evidence type="ECO:0000259" key="2">
    <source>
        <dbReference type="PROSITE" id="PS51857"/>
    </source>
</evidence>
<reference evidence="3" key="1">
    <citation type="submission" date="2022-10" db="EMBL/GenBank/DDBJ databases">
        <authorList>
            <person name="Chen Y."/>
            <person name="Dougan E. K."/>
            <person name="Chan C."/>
            <person name="Rhodes N."/>
            <person name="Thang M."/>
        </authorList>
    </citation>
    <scope>NUCLEOTIDE SEQUENCE</scope>
</reference>
<organism evidence="3">
    <name type="scientific">Cladocopium goreaui</name>
    <dbReference type="NCBI Taxonomy" id="2562237"/>
    <lineage>
        <taxon>Eukaryota</taxon>
        <taxon>Sar</taxon>
        <taxon>Alveolata</taxon>
        <taxon>Dinophyceae</taxon>
        <taxon>Suessiales</taxon>
        <taxon>Symbiodiniaceae</taxon>
        <taxon>Cladocopium</taxon>
    </lineage>
</organism>
<gene>
    <name evidence="3" type="ORF">C1SCF055_LOCUS25249</name>
</gene>
<feature type="region of interest" description="Disordered" evidence="1">
    <location>
        <begin position="29"/>
        <end position="147"/>
    </location>
</feature>
<keyword evidence="5" id="KW-1185">Reference proteome</keyword>
<dbReference type="EMBL" id="CAMXCT030002566">
    <property type="protein sequence ID" value="CAL4786309.1"/>
    <property type="molecule type" value="Genomic_DNA"/>
</dbReference>
<reference evidence="4 5" key="2">
    <citation type="submission" date="2024-05" db="EMBL/GenBank/DDBJ databases">
        <authorList>
            <person name="Chen Y."/>
            <person name="Shah S."/>
            <person name="Dougan E. K."/>
            <person name="Thang M."/>
            <person name="Chan C."/>
        </authorList>
    </citation>
    <scope>NUCLEOTIDE SEQUENCE [LARGE SCALE GENOMIC DNA]</scope>
</reference>
<dbReference type="EMBL" id="CAMXCT020002566">
    <property type="protein sequence ID" value="CAL1152372.1"/>
    <property type="molecule type" value="Genomic_DNA"/>
</dbReference>
<sequence>MSAPPSDVKLALQRTSSTLLQQIEALEKRTSELKRSREASQANDKNDEDALEKENKEKKNSKAAEDGERDTPDDGKSEDEDRSKLPQVVGDENKKAILVDPRGWARERLATALREKGKDLEQKENRSHRDEPTKSGEGDGMNIAKPSTPGTIAKATGMPGMMKGSAPNPMSMGAVAKGASLPPLAPLSMPAMPPFQAKGAMPCGPNGGILPKALGPKMPGMPGMDLPCGGALPGCMGNMGPGCGCGGCGIGGSMGSGPCGGPDKGKGEGGDVQDQVMLQMQMQMQMMMMGAMMGSMLGEGDEKKAKKRKKDKKNEDDDLPPGPSSDMSHPSYRPPDMEHMPGITDRRFEGRITSWFEDKGYGFIGNDELKQRFNGMDVFLQTNQKRHFEQGDFVAFSVFKNKRGQPQATELRAR</sequence>
<feature type="compositionally biased region" description="Basic and acidic residues" evidence="1">
    <location>
        <begin position="91"/>
        <end position="137"/>
    </location>
</feature>
<feature type="compositionally biased region" description="Basic and acidic residues" evidence="1">
    <location>
        <begin position="29"/>
        <end position="38"/>
    </location>
</feature>
<name>A0A9P1CXR6_9DINO</name>
<dbReference type="SUPFAM" id="SSF50249">
    <property type="entry name" value="Nucleic acid-binding proteins"/>
    <property type="match status" value="1"/>
</dbReference>
<dbReference type="InterPro" id="IPR002059">
    <property type="entry name" value="CSP_DNA-bd"/>
</dbReference>
<feature type="compositionally biased region" description="Basic and acidic residues" evidence="1">
    <location>
        <begin position="52"/>
        <end position="84"/>
    </location>
</feature>
<proteinExistence type="predicted"/>
<accession>A0A9P1CXR6</accession>
<dbReference type="Gene3D" id="2.40.50.140">
    <property type="entry name" value="Nucleic acid-binding proteins"/>
    <property type="match status" value="1"/>
</dbReference>